<evidence type="ECO:0000313" key="9">
    <source>
        <dbReference type="EMBL" id="HGQ35431.1"/>
    </source>
</evidence>
<organism evidence="10">
    <name type="scientific">Ignisphaera aggregans</name>
    <dbReference type="NCBI Taxonomy" id="334771"/>
    <lineage>
        <taxon>Archaea</taxon>
        <taxon>Thermoproteota</taxon>
        <taxon>Thermoprotei</taxon>
        <taxon>Desulfurococcales</taxon>
        <taxon>Desulfurococcaceae</taxon>
        <taxon>Ignisphaera</taxon>
    </lineage>
</organism>
<feature type="binding site" evidence="7">
    <location>
        <begin position="178"/>
        <end position="183"/>
    </location>
    <ligand>
        <name>ATP</name>
        <dbReference type="ChEBI" id="CHEBI:30616"/>
    </ligand>
</feature>
<keyword evidence="5 7" id="KW-0647">Proteasome</keyword>
<dbReference type="Pfam" id="PF16450">
    <property type="entry name" value="Prot_ATP_ID_OB_C"/>
    <property type="match status" value="1"/>
</dbReference>
<evidence type="ECO:0000256" key="4">
    <source>
        <dbReference type="ARBA" id="ARBA00022840"/>
    </source>
</evidence>
<keyword evidence="7" id="KW-0143">Chaperone</keyword>
<dbReference type="Gene3D" id="2.40.50.140">
    <property type="entry name" value="Nucleic acid-binding proteins"/>
    <property type="match status" value="1"/>
</dbReference>
<comment type="similarity">
    <text evidence="1 7">Belongs to the AAA ATPase family.</text>
</comment>
<dbReference type="InterPro" id="IPR003959">
    <property type="entry name" value="ATPase_AAA_core"/>
</dbReference>
<keyword evidence="2 7" id="KW-0963">Cytoplasm</keyword>
<dbReference type="InterPro" id="IPR050221">
    <property type="entry name" value="26S_Proteasome_ATPase"/>
</dbReference>
<accession>A0A7C4NQ12</accession>
<dbReference type="Gene3D" id="1.10.8.60">
    <property type="match status" value="1"/>
</dbReference>
<evidence type="ECO:0000256" key="1">
    <source>
        <dbReference type="ARBA" id="ARBA00006914"/>
    </source>
</evidence>
<dbReference type="GO" id="GO:0005737">
    <property type="term" value="C:cytoplasm"/>
    <property type="evidence" value="ECO:0007669"/>
    <property type="project" value="UniProtKB-SubCell"/>
</dbReference>
<dbReference type="EMBL" id="DTBD01000072">
    <property type="protein sequence ID" value="HGQ65171.1"/>
    <property type="molecule type" value="Genomic_DNA"/>
</dbReference>
<evidence type="ECO:0000256" key="3">
    <source>
        <dbReference type="ARBA" id="ARBA00022741"/>
    </source>
</evidence>
<reference evidence="10" key="1">
    <citation type="journal article" date="2020" name="mSystems">
        <title>Genome- and Community-Level Interaction Insights into Carbon Utilization and Element Cycling Functions of Hydrothermarchaeota in Hydrothermal Sediment.</title>
        <authorList>
            <person name="Zhou Z."/>
            <person name="Liu Y."/>
            <person name="Xu W."/>
            <person name="Pan J."/>
            <person name="Luo Z.H."/>
            <person name="Li M."/>
        </authorList>
    </citation>
    <scope>NUCLEOTIDE SEQUENCE [LARGE SCALE GENOMIC DNA]</scope>
    <source>
        <strain evidence="10">SpSt-637</strain>
        <strain evidence="9">SpSt-667</strain>
    </source>
</reference>
<feature type="domain" description="AAA+ ATPase" evidence="8">
    <location>
        <begin position="167"/>
        <end position="306"/>
    </location>
</feature>
<feature type="coiled-coil region" evidence="7">
    <location>
        <begin position="13"/>
        <end position="54"/>
    </location>
</feature>
<dbReference type="EMBL" id="DTCK01000010">
    <property type="protein sequence ID" value="HGQ35431.1"/>
    <property type="molecule type" value="Genomic_DNA"/>
</dbReference>
<evidence type="ECO:0000313" key="10">
    <source>
        <dbReference type="EMBL" id="HGQ65171.1"/>
    </source>
</evidence>
<dbReference type="InterPro" id="IPR012340">
    <property type="entry name" value="NA-bd_OB-fold"/>
</dbReference>
<dbReference type="AlphaFoldDB" id="A0A7C4NQ12"/>
<dbReference type="InterPro" id="IPR032501">
    <property type="entry name" value="Prot_ATP_ID_OB_2nd"/>
</dbReference>
<feature type="binding site" evidence="7">
    <location>
        <position position="317"/>
    </location>
    <ligand>
        <name>ATP</name>
        <dbReference type="ChEBI" id="CHEBI:30616"/>
    </ligand>
</feature>
<dbReference type="HAMAP" id="MF_00553">
    <property type="entry name" value="PAN"/>
    <property type="match status" value="1"/>
</dbReference>
<sequence>MEHSESSKHNDYVEYLELRVRELEVEIEQLREKLAKYNEELEYYKSQVEKLLATPLIEATLIEILDNDRALVKSSTGPILIVYILPTVDKSKLKPGVSVALNQRGSAIVEVLPRSEDPFVRAFEIEERPNVTYQDVGGLEKQIEEIREAIELPLKYPQKFKSMGIEPPKGVLLYGPPGCGKTLLAKAVARETNATFIRLVASELAQKFIGEGARIVREVFALARRKAPSIVFIDEIDAIASKRLDVGTSGEREIHRTLTQLLAELDGFDPLDNVKFIASTNRIDILDPAILRPGRFDKIIEIPLPNIKGRYEIIKIHTRKMPLALDVNLIEIAKAIEGATGADIKAICTEAALKTIREGRDVVTMDDFNYAVRKILKERYRPYGHQGDYLSPSSIHL</sequence>
<dbReference type="GO" id="GO:0010498">
    <property type="term" value="P:proteasomal protein catabolic process"/>
    <property type="evidence" value="ECO:0007669"/>
    <property type="project" value="UniProtKB-UniRule"/>
</dbReference>
<dbReference type="InterPro" id="IPR041569">
    <property type="entry name" value="AAA_lid_3"/>
</dbReference>
<comment type="function">
    <text evidence="7">ATPase which is responsible for recognizing, binding, unfolding and translocation of substrate proteins into the archaeal 20S proteasome core particle. Is essential for opening the gate of the 20S proteasome via an interaction with its C-terminus, thereby allowing substrate entry and access to the site of proteolysis. Thus, the C-termini of the proteasomal ATPase function like a 'key in a lock' to induce gate opening and therefore regulate proteolysis. Unfolding activity requires energy from ATP hydrolysis, whereas ATP binding alone promotes ATPase-20S proteasome association which triggers gate opening, and supports translocation of unfolded substrates.</text>
</comment>
<dbReference type="NCBIfam" id="TIGR01242">
    <property type="entry name" value="proteasome-activating nucleotidase"/>
    <property type="match status" value="1"/>
</dbReference>
<protein>
    <recommendedName>
        <fullName evidence="7">Proteasome-activating nucleotidase</fullName>
        <shortName evidence="7">PAN</shortName>
    </recommendedName>
    <alternativeName>
        <fullName evidence="7">Proteasomal ATPase</fullName>
    </alternativeName>
    <alternativeName>
        <fullName evidence="7">Proteasome regulatory ATPase</fullName>
    </alternativeName>
    <alternativeName>
        <fullName evidence="7">Proteasome regulatory particle</fullName>
    </alternativeName>
</protein>
<comment type="caution">
    <text evidence="10">The sequence shown here is derived from an EMBL/GenBank/DDBJ whole genome shotgun (WGS) entry which is preliminary data.</text>
</comment>
<keyword evidence="6 7" id="KW-0175">Coiled coil</keyword>
<dbReference type="InterPro" id="IPR023501">
    <property type="entry name" value="Nucleotidase_PAN"/>
</dbReference>
<dbReference type="GO" id="GO:0005524">
    <property type="term" value="F:ATP binding"/>
    <property type="evidence" value="ECO:0007669"/>
    <property type="project" value="UniProtKB-UniRule"/>
</dbReference>
<dbReference type="GO" id="GO:0043335">
    <property type="term" value="P:protein unfolding"/>
    <property type="evidence" value="ECO:0007669"/>
    <property type="project" value="UniProtKB-UniRule"/>
</dbReference>
<dbReference type="Pfam" id="PF17862">
    <property type="entry name" value="AAA_lid_3"/>
    <property type="match status" value="1"/>
</dbReference>
<evidence type="ECO:0000259" key="8">
    <source>
        <dbReference type="SMART" id="SM00382"/>
    </source>
</evidence>
<evidence type="ECO:0000256" key="5">
    <source>
        <dbReference type="ARBA" id="ARBA00022942"/>
    </source>
</evidence>
<comment type="domain">
    <text evidence="7">Consists of three main regions, an N-terminal coiled-coil domain that may assist in substrate recognition, an interdomain involved in PAN hexamerization, and a C-terminal ATPase domain of the AAA type.</text>
</comment>
<dbReference type="InterPro" id="IPR003593">
    <property type="entry name" value="AAA+_ATPase"/>
</dbReference>
<proteinExistence type="inferred from homology"/>
<comment type="subcellular location">
    <subcellularLocation>
        <location evidence="7">Cytoplasm</location>
    </subcellularLocation>
</comment>
<evidence type="ECO:0000256" key="6">
    <source>
        <dbReference type="ARBA" id="ARBA00023054"/>
    </source>
</evidence>
<name>A0A7C4NQ12_9CREN</name>
<dbReference type="FunFam" id="3.40.50.300:FF:000030">
    <property type="entry name" value="26S protease regulatory subunit 8"/>
    <property type="match status" value="1"/>
</dbReference>
<dbReference type="Pfam" id="PF00004">
    <property type="entry name" value="AAA"/>
    <property type="match status" value="1"/>
</dbReference>
<dbReference type="SUPFAM" id="SSF52540">
    <property type="entry name" value="P-loop containing nucleoside triphosphate hydrolases"/>
    <property type="match status" value="1"/>
</dbReference>
<keyword evidence="4 7" id="KW-0067">ATP-binding</keyword>
<dbReference type="GO" id="GO:0016887">
    <property type="term" value="F:ATP hydrolysis activity"/>
    <property type="evidence" value="ECO:0007669"/>
    <property type="project" value="UniProtKB-UniRule"/>
</dbReference>
<evidence type="ECO:0000256" key="2">
    <source>
        <dbReference type="ARBA" id="ARBA00022490"/>
    </source>
</evidence>
<dbReference type="GO" id="GO:0022623">
    <property type="term" value="C:proteasome-activating nucleotidase complex"/>
    <property type="evidence" value="ECO:0007669"/>
    <property type="project" value="UniProtKB-UniRule"/>
</dbReference>
<keyword evidence="3 7" id="KW-0547">Nucleotide-binding</keyword>
<evidence type="ECO:0000256" key="7">
    <source>
        <dbReference type="HAMAP-Rule" id="MF_00553"/>
    </source>
</evidence>
<dbReference type="InterPro" id="IPR027417">
    <property type="entry name" value="P-loop_NTPase"/>
</dbReference>
<dbReference type="SMART" id="SM00382">
    <property type="entry name" value="AAA"/>
    <property type="match status" value="1"/>
</dbReference>
<gene>
    <name evidence="7" type="primary">pan</name>
    <name evidence="10" type="ORF">ENU08_08005</name>
    <name evidence="9" type="ORF">ENU41_01970</name>
</gene>
<comment type="subunit">
    <text evidence="7">Homohexamer. The hexameric complex has a two-ring architecture resembling a top hat that caps the 20S proteasome core at one or both ends. Upon ATP-binding, the C-terminus of PAN interacts with the alpha-rings of the proteasome core by binding to the intersubunit pockets.</text>
</comment>
<dbReference type="NCBIfam" id="NF003069">
    <property type="entry name" value="PRK03992.1"/>
    <property type="match status" value="1"/>
</dbReference>
<dbReference type="Gene3D" id="3.40.50.300">
    <property type="entry name" value="P-loop containing nucleotide triphosphate hydrolases"/>
    <property type="match status" value="1"/>
</dbReference>
<dbReference type="PANTHER" id="PTHR23073">
    <property type="entry name" value="26S PROTEASOME REGULATORY SUBUNIT"/>
    <property type="match status" value="1"/>
</dbReference>